<reference evidence="1 2" key="1">
    <citation type="journal article" date="2019" name="Nat. Med.">
        <title>A library of human gut bacterial isolates paired with longitudinal multiomics data enables mechanistic microbiome research.</title>
        <authorList>
            <person name="Poyet M."/>
            <person name="Groussin M."/>
            <person name="Gibbons S.M."/>
            <person name="Avila-Pacheco J."/>
            <person name="Jiang X."/>
            <person name="Kearney S.M."/>
            <person name="Perrotta A.R."/>
            <person name="Berdy B."/>
            <person name="Zhao S."/>
            <person name="Lieberman T.D."/>
            <person name="Swanson P.K."/>
            <person name="Smith M."/>
            <person name="Roesemann S."/>
            <person name="Alexander J.E."/>
            <person name="Rich S.A."/>
            <person name="Livny J."/>
            <person name="Vlamakis H."/>
            <person name="Clish C."/>
            <person name="Bullock K."/>
            <person name="Deik A."/>
            <person name="Scott J."/>
            <person name="Pierce K.A."/>
            <person name="Xavier R.J."/>
            <person name="Alm E.J."/>
        </authorList>
    </citation>
    <scope>NUCLEOTIDE SEQUENCE [LARGE SCALE GENOMIC DNA]</scope>
    <source>
        <strain evidence="1 2">BIOML-A1</strain>
    </source>
</reference>
<gene>
    <name evidence="1" type="ORF">GKG38_11900</name>
</gene>
<dbReference type="Proteomes" id="UP000462865">
    <property type="component" value="Unassembled WGS sequence"/>
</dbReference>
<comment type="caution">
    <text evidence="1">The sequence shown here is derived from an EMBL/GenBank/DDBJ whole genome shotgun (WGS) entry which is preliminary data.</text>
</comment>
<dbReference type="Gene3D" id="1.10.1220.10">
    <property type="entry name" value="Met repressor-like"/>
    <property type="match status" value="1"/>
</dbReference>
<sequence>KYCGVSPWEDRASRSRRMLLHSAGPRTDTARGPVCVLGVLSGDARCLATCCFGCCITVMHMLRCLGRRRRSMQATLNIRIDATLKERGDRVLRDNGVSTSTAVRSLWAHMASTRELPDFLRAELDRQDGRDRKKASLKAFAGIAEGACSNMTDAEMRAMYRSRYE</sequence>
<organism evidence="1 2">
    <name type="scientific">Gordonibacter urolithinfaciens</name>
    <dbReference type="NCBI Taxonomy" id="1335613"/>
    <lineage>
        <taxon>Bacteria</taxon>
        <taxon>Bacillati</taxon>
        <taxon>Actinomycetota</taxon>
        <taxon>Coriobacteriia</taxon>
        <taxon>Eggerthellales</taxon>
        <taxon>Eggerthellaceae</taxon>
        <taxon>Gordonibacter</taxon>
    </lineage>
</organism>
<accession>A0A7K0IDV7</accession>
<feature type="non-terminal residue" evidence="1">
    <location>
        <position position="1"/>
    </location>
</feature>
<dbReference type="InterPro" id="IPR013321">
    <property type="entry name" value="Arc_rbn_hlx_hlx"/>
</dbReference>
<dbReference type="Pfam" id="PF04221">
    <property type="entry name" value="RelB"/>
    <property type="match status" value="1"/>
</dbReference>
<protein>
    <submittedName>
        <fullName evidence="1">Uncharacterized protein</fullName>
    </submittedName>
</protein>
<dbReference type="GO" id="GO:0006355">
    <property type="term" value="P:regulation of DNA-templated transcription"/>
    <property type="evidence" value="ECO:0007669"/>
    <property type="project" value="InterPro"/>
</dbReference>
<evidence type="ECO:0000313" key="1">
    <source>
        <dbReference type="EMBL" id="MSA95745.1"/>
    </source>
</evidence>
<dbReference type="EMBL" id="WKZA01000068">
    <property type="protein sequence ID" value="MSA95745.1"/>
    <property type="molecule type" value="Genomic_DNA"/>
</dbReference>
<dbReference type="AlphaFoldDB" id="A0A7K0IDV7"/>
<dbReference type="InterPro" id="IPR007337">
    <property type="entry name" value="RelB/DinJ"/>
</dbReference>
<evidence type="ECO:0000313" key="2">
    <source>
        <dbReference type="Proteomes" id="UP000462865"/>
    </source>
</evidence>
<name>A0A7K0IDV7_9ACTN</name>
<proteinExistence type="predicted"/>